<dbReference type="InterPro" id="IPR015422">
    <property type="entry name" value="PyrdxlP-dep_Trfase_small"/>
</dbReference>
<proteinExistence type="inferred from homology"/>
<keyword evidence="10" id="KW-1185">Reference proteome</keyword>
<keyword evidence="4 7" id="KW-0808">Transferase</keyword>
<evidence type="ECO:0000313" key="9">
    <source>
        <dbReference type="EMBL" id="MFC4718211.1"/>
    </source>
</evidence>
<evidence type="ECO:0000256" key="3">
    <source>
        <dbReference type="ARBA" id="ARBA00022576"/>
    </source>
</evidence>
<dbReference type="Gene3D" id="3.40.640.10">
    <property type="entry name" value="Type I PLP-dependent aspartate aminotransferase-like (Major domain)"/>
    <property type="match status" value="1"/>
</dbReference>
<feature type="domain" description="Aminotransferase class I/classII large" evidence="8">
    <location>
        <begin position="30"/>
        <end position="354"/>
    </location>
</feature>
<dbReference type="HAMAP" id="MF_01023">
    <property type="entry name" value="HisC_aminotrans_2"/>
    <property type="match status" value="1"/>
</dbReference>
<comment type="catalytic activity">
    <reaction evidence="7">
        <text>L-histidinol phosphate + 2-oxoglutarate = 3-(imidazol-4-yl)-2-oxopropyl phosphate + L-glutamate</text>
        <dbReference type="Rhea" id="RHEA:23744"/>
        <dbReference type="ChEBI" id="CHEBI:16810"/>
        <dbReference type="ChEBI" id="CHEBI:29985"/>
        <dbReference type="ChEBI" id="CHEBI:57766"/>
        <dbReference type="ChEBI" id="CHEBI:57980"/>
        <dbReference type="EC" id="2.6.1.9"/>
    </reaction>
</comment>
<protein>
    <recommendedName>
        <fullName evidence="7">Histidinol-phosphate aminotransferase</fullName>
        <ecNumber evidence="7">2.6.1.9</ecNumber>
    </recommendedName>
    <alternativeName>
        <fullName evidence="7">Imidazole acetol-phosphate transaminase</fullName>
    </alternativeName>
</protein>
<dbReference type="SUPFAM" id="SSF53383">
    <property type="entry name" value="PLP-dependent transferases"/>
    <property type="match status" value="1"/>
</dbReference>
<evidence type="ECO:0000313" key="10">
    <source>
        <dbReference type="Proteomes" id="UP001595969"/>
    </source>
</evidence>
<comment type="caution">
    <text evidence="9">The sequence shown here is derived from an EMBL/GenBank/DDBJ whole genome shotgun (WGS) entry which is preliminary data.</text>
</comment>
<dbReference type="InterPro" id="IPR004839">
    <property type="entry name" value="Aminotransferase_I/II_large"/>
</dbReference>
<dbReference type="EC" id="2.6.1.9" evidence="7"/>
<accession>A0ABV9MSQ6</accession>
<name>A0ABV9MSQ6_9ENTE</name>
<dbReference type="InterPro" id="IPR005861">
    <property type="entry name" value="HisP_aminotrans"/>
</dbReference>
<dbReference type="CDD" id="cd00609">
    <property type="entry name" value="AAT_like"/>
    <property type="match status" value="1"/>
</dbReference>
<dbReference type="GO" id="GO:0004400">
    <property type="term" value="F:histidinol-phosphate transaminase activity"/>
    <property type="evidence" value="ECO:0007669"/>
    <property type="project" value="UniProtKB-EC"/>
</dbReference>
<comment type="pathway">
    <text evidence="7">Amino-acid biosynthesis; L-histidine biosynthesis; L-histidine from 5-phospho-alpha-D-ribose 1-diphosphate: step 7/9.</text>
</comment>
<feature type="modified residue" description="N6-(pyridoxal phosphate)lysine" evidence="7">
    <location>
        <position position="224"/>
    </location>
</feature>
<evidence type="ECO:0000256" key="2">
    <source>
        <dbReference type="ARBA" id="ARBA00011738"/>
    </source>
</evidence>
<evidence type="ECO:0000256" key="5">
    <source>
        <dbReference type="ARBA" id="ARBA00022898"/>
    </source>
</evidence>
<dbReference type="NCBIfam" id="TIGR01141">
    <property type="entry name" value="hisC"/>
    <property type="match status" value="1"/>
</dbReference>
<dbReference type="PANTHER" id="PTHR43643:SF3">
    <property type="entry name" value="HISTIDINOL-PHOSPHATE AMINOTRANSFERASE"/>
    <property type="match status" value="1"/>
</dbReference>
<reference evidence="10" key="1">
    <citation type="journal article" date="2019" name="Int. J. Syst. Evol. Microbiol.">
        <title>The Global Catalogue of Microorganisms (GCM) 10K type strain sequencing project: providing services to taxonomists for standard genome sequencing and annotation.</title>
        <authorList>
            <consortium name="The Broad Institute Genomics Platform"/>
            <consortium name="The Broad Institute Genome Sequencing Center for Infectious Disease"/>
            <person name="Wu L."/>
            <person name="Ma J."/>
        </authorList>
    </citation>
    <scope>NUCLEOTIDE SEQUENCE [LARGE SCALE GENOMIC DNA]</scope>
    <source>
        <strain evidence="10">CGMCC 1.19032</strain>
    </source>
</reference>
<dbReference type="Gene3D" id="3.90.1150.10">
    <property type="entry name" value="Aspartate Aminotransferase, domain 1"/>
    <property type="match status" value="1"/>
</dbReference>
<organism evidence="9 10">
    <name type="scientific">Enterococcus lemanii</name>
    <dbReference type="NCBI Taxonomy" id="1159752"/>
    <lineage>
        <taxon>Bacteria</taxon>
        <taxon>Bacillati</taxon>
        <taxon>Bacillota</taxon>
        <taxon>Bacilli</taxon>
        <taxon>Lactobacillales</taxon>
        <taxon>Enterococcaceae</taxon>
        <taxon>Enterococcus</taxon>
    </lineage>
</organism>
<comment type="similarity">
    <text evidence="7">Belongs to the class-II pyridoxal-phosphate-dependent aminotransferase family. Histidinol-phosphate aminotransferase subfamily.</text>
</comment>
<evidence type="ECO:0000256" key="7">
    <source>
        <dbReference type="HAMAP-Rule" id="MF_01023"/>
    </source>
</evidence>
<keyword evidence="7" id="KW-0028">Amino-acid biosynthesis</keyword>
<comment type="subunit">
    <text evidence="2 7">Homodimer.</text>
</comment>
<evidence type="ECO:0000256" key="6">
    <source>
        <dbReference type="ARBA" id="ARBA00023102"/>
    </source>
</evidence>
<evidence type="ECO:0000256" key="1">
    <source>
        <dbReference type="ARBA" id="ARBA00001933"/>
    </source>
</evidence>
<gene>
    <name evidence="7 9" type="primary">hisC</name>
    <name evidence="9" type="ORF">ACFO5I_00285</name>
</gene>
<dbReference type="InterPro" id="IPR050106">
    <property type="entry name" value="HistidinolP_aminotransfase"/>
</dbReference>
<comment type="cofactor">
    <cofactor evidence="1 7">
        <name>pyridoxal 5'-phosphate</name>
        <dbReference type="ChEBI" id="CHEBI:597326"/>
    </cofactor>
</comment>
<keyword evidence="5 7" id="KW-0663">Pyridoxal phosphate</keyword>
<sequence length="359" mass="40073">MQVKKTLSTLTPYVPGRPMKDVQKEYGLEKVVKLASNENPFGTSPKVKEALQAAVTDLEYYPDGGAKDLKAAIAAFHQIPTEQILVGAGLDDVIQIISRAVLNAGDEIIVADPTFSQYELHAVVEGAKVVKIPVNDQTGEMDLNAMLQAITPKTKIIWLCNPNNPTGTYLPQNQIRDFVAQVPQEVLVISDEAYQDFVTKEIESTSLPVVDDYPNLLVMRTFSKVYGLAALRIGYAIVPLGLMSAFEIVRPPFNTSTIAQKAGIEALADQEFVLRTVAINHEEREKWEHFLEARGLFYYKSQANFIYFDTKQDSTQLAHELMKRGYIVRAGLRPQWLRVTLGYANDNAKVREILAELLD</sequence>
<dbReference type="Proteomes" id="UP001595969">
    <property type="component" value="Unassembled WGS sequence"/>
</dbReference>
<dbReference type="InterPro" id="IPR015424">
    <property type="entry name" value="PyrdxlP-dep_Trfase"/>
</dbReference>
<dbReference type="Pfam" id="PF00155">
    <property type="entry name" value="Aminotran_1_2"/>
    <property type="match status" value="1"/>
</dbReference>
<evidence type="ECO:0000256" key="4">
    <source>
        <dbReference type="ARBA" id="ARBA00022679"/>
    </source>
</evidence>
<evidence type="ECO:0000259" key="8">
    <source>
        <dbReference type="Pfam" id="PF00155"/>
    </source>
</evidence>
<dbReference type="PANTHER" id="PTHR43643">
    <property type="entry name" value="HISTIDINOL-PHOSPHATE AMINOTRANSFERASE 2"/>
    <property type="match status" value="1"/>
</dbReference>
<keyword evidence="6 7" id="KW-0368">Histidine biosynthesis</keyword>
<keyword evidence="3 7" id="KW-0032">Aminotransferase</keyword>
<dbReference type="RefSeq" id="WP_204654263.1">
    <property type="nucleotide sequence ID" value="NZ_JAFBFD010000023.1"/>
</dbReference>
<dbReference type="InterPro" id="IPR015421">
    <property type="entry name" value="PyrdxlP-dep_Trfase_major"/>
</dbReference>
<dbReference type="EMBL" id="JBHSGS010000003">
    <property type="protein sequence ID" value="MFC4718211.1"/>
    <property type="molecule type" value="Genomic_DNA"/>
</dbReference>